<protein>
    <submittedName>
        <fullName evidence="2">Uncharacterized protein</fullName>
    </submittedName>
</protein>
<dbReference type="PANTHER" id="PTHR35125">
    <property type="entry name" value="NEURON NAVIGATOR 1-LIKE-RELATED"/>
    <property type="match status" value="1"/>
</dbReference>
<dbReference type="EMBL" id="PDCK01000041">
    <property type="protein sequence ID" value="PRQ44722.1"/>
    <property type="molecule type" value="Genomic_DNA"/>
</dbReference>
<dbReference type="AlphaFoldDB" id="A0A2P6RE58"/>
<dbReference type="Gramene" id="PRQ44722">
    <property type="protein sequence ID" value="PRQ44722"/>
    <property type="gene ID" value="RchiOBHm_Chr3g0482351"/>
</dbReference>
<evidence type="ECO:0000313" key="2">
    <source>
        <dbReference type="EMBL" id="PRQ44722.1"/>
    </source>
</evidence>
<feature type="region of interest" description="Disordered" evidence="1">
    <location>
        <begin position="77"/>
        <end position="101"/>
    </location>
</feature>
<reference evidence="2 3" key="1">
    <citation type="journal article" date="2018" name="Nat. Genet.">
        <title>The Rosa genome provides new insights in the design of modern roses.</title>
        <authorList>
            <person name="Bendahmane M."/>
        </authorList>
    </citation>
    <scope>NUCLEOTIDE SEQUENCE [LARGE SCALE GENOMIC DNA]</scope>
    <source>
        <strain evidence="3">cv. Old Blush</strain>
    </source>
</reference>
<evidence type="ECO:0000313" key="3">
    <source>
        <dbReference type="Proteomes" id="UP000238479"/>
    </source>
</evidence>
<name>A0A2P6RE58_ROSCH</name>
<dbReference type="PANTHER" id="PTHR35125:SF2">
    <property type="entry name" value="PROTEIN PATRONUS 2-LIKE"/>
    <property type="match status" value="1"/>
</dbReference>
<proteinExistence type="predicted"/>
<evidence type="ECO:0000256" key="1">
    <source>
        <dbReference type="SAM" id="MobiDB-lite"/>
    </source>
</evidence>
<dbReference type="Proteomes" id="UP000238479">
    <property type="component" value="Chromosome 3"/>
</dbReference>
<organism evidence="2 3">
    <name type="scientific">Rosa chinensis</name>
    <name type="common">China rose</name>
    <dbReference type="NCBI Taxonomy" id="74649"/>
    <lineage>
        <taxon>Eukaryota</taxon>
        <taxon>Viridiplantae</taxon>
        <taxon>Streptophyta</taxon>
        <taxon>Embryophyta</taxon>
        <taxon>Tracheophyta</taxon>
        <taxon>Spermatophyta</taxon>
        <taxon>Magnoliopsida</taxon>
        <taxon>eudicotyledons</taxon>
        <taxon>Gunneridae</taxon>
        <taxon>Pentapetalae</taxon>
        <taxon>rosids</taxon>
        <taxon>fabids</taxon>
        <taxon>Rosales</taxon>
        <taxon>Rosaceae</taxon>
        <taxon>Rosoideae</taxon>
        <taxon>Rosoideae incertae sedis</taxon>
        <taxon>Rosa</taxon>
    </lineage>
</organism>
<dbReference type="GO" id="GO:0007346">
    <property type="term" value="P:regulation of mitotic cell cycle"/>
    <property type="evidence" value="ECO:0007669"/>
    <property type="project" value="InterPro"/>
</dbReference>
<dbReference type="InterPro" id="IPR039326">
    <property type="entry name" value="Patronus"/>
</dbReference>
<comment type="caution">
    <text evidence="2">The sequence shown here is derived from an EMBL/GenBank/DDBJ whole genome shotgun (WGS) entry which is preliminary data.</text>
</comment>
<feature type="region of interest" description="Disordered" evidence="1">
    <location>
        <begin position="193"/>
        <end position="218"/>
    </location>
</feature>
<gene>
    <name evidence="2" type="ORF">RchiOBHm_Chr3g0482351</name>
</gene>
<sequence length="234" mass="25482">MASKVVRLIQDQNLNVHSDGASVAGKGDAFKSTKKGGLGGRKPLGDLSNRGKPDFTKASKKPALTNVPEIIADASNKKGLSKASDKVQTRGSRKALSDVSNTVKPPLQKASSAVAEESSCDFEKEGFLHDHKQCIKAMREATHMDQMDIFRMIHGPNPFKILSSPPKASQFTKVQEESLTMFLEEIPEDQSTLLPVKQDSSVSSPPCNSPPLSPVRYTDSPWIWECDFQVMGTP</sequence>
<accession>A0A2P6RE58</accession>
<feature type="region of interest" description="Disordered" evidence="1">
    <location>
        <begin position="17"/>
        <end position="62"/>
    </location>
</feature>
<keyword evidence="3" id="KW-1185">Reference proteome</keyword>